<dbReference type="OrthoDB" id="793001at2"/>
<reference evidence="2 3" key="1">
    <citation type="submission" date="2017-10" db="EMBL/GenBank/DDBJ databases">
        <title>Paenichitinophaga pekingensis gen. nov., sp. nov., isolated from activated sludge.</title>
        <authorList>
            <person name="Jin D."/>
            <person name="Kong X."/>
            <person name="Deng Y."/>
            <person name="Bai Z."/>
        </authorList>
    </citation>
    <scope>NUCLEOTIDE SEQUENCE [LARGE SCALE GENOMIC DNA]</scope>
    <source>
        <strain evidence="2 3">13</strain>
    </source>
</reference>
<dbReference type="RefSeq" id="WP_098192549.1">
    <property type="nucleotide sequence ID" value="NZ_CP023777.1"/>
</dbReference>
<gene>
    <name evidence="2" type="ORF">COR50_02690</name>
</gene>
<evidence type="ECO:0000256" key="1">
    <source>
        <dbReference type="PROSITE-ProRule" id="PRU00339"/>
    </source>
</evidence>
<evidence type="ECO:0000313" key="2">
    <source>
        <dbReference type="EMBL" id="ATL46160.1"/>
    </source>
</evidence>
<dbReference type="InterPro" id="IPR011990">
    <property type="entry name" value="TPR-like_helical_dom_sf"/>
</dbReference>
<dbReference type="Proteomes" id="UP000220133">
    <property type="component" value="Chromosome"/>
</dbReference>
<dbReference type="Gene3D" id="1.25.40.10">
    <property type="entry name" value="Tetratricopeptide repeat domain"/>
    <property type="match status" value="1"/>
</dbReference>
<dbReference type="KEGG" id="cbae:COR50_02690"/>
<dbReference type="SUPFAM" id="SSF48452">
    <property type="entry name" value="TPR-like"/>
    <property type="match status" value="1"/>
</dbReference>
<dbReference type="AlphaFoldDB" id="A0A291QQC8"/>
<keyword evidence="1" id="KW-0802">TPR repeat</keyword>
<protein>
    <submittedName>
        <fullName evidence="2">Uncharacterized protein</fullName>
    </submittedName>
</protein>
<dbReference type="PROSITE" id="PS50005">
    <property type="entry name" value="TPR"/>
    <property type="match status" value="2"/>
</dbReference>
<dbReference type="Pfam" id="PF14559">
    <property type="entry name" value="TPR_19"/>
    <property type="match status" value="1"/>
</dbReference>
<name>A0A291QQC8_9BACT</name>
<proteinExistence type="predicted"/>
<keyword evidence="3" id="KW-1185">Reference proteome</keyword>
<dbReference type="InterPro" id="IPR019734">
    <property type="entry name" value="TPR_rpt"/>
</dbReference>
<sequence>MEWRKVSFRFLFTLAIIIISTAGIRAQDASELHNTAKSFMRSGDYANAILVLNQAIQQEPNDLQLKRELGFAYYLKGDMARAKNVIEPLLDKRGADVQLYQIAGNIYIAREEWKNAEKLYNRGIKKFPNRGELYNDYGQLLQTMKNFDGALHTWVKGIEVDPVFPGNYYNAATSYFYTKAPIWSIIYGETFVNLESYTTRTAEMRNVIIEAYKKMFDDPALFSSIPDIESNKKSKKNAVNNFLEAYKGTIAKQLSVVTTGIEVENLIMLRTRFILDWFNFSDEKYPLALFDFHQQLLKDGMFEAYNQWLFGPVSNQSAYKAWTSLHQDEYNRFSKYQRDHPFKPRKDEFYDDNNTKISQ</sequence>
<organism evidence="2 3">
    <name type="scientific">Chitinophaga caeni</name>
    <dbReference type="NCBI Taxonomy" id="2029983"/>
    <lineage>
        <taxon>Bacteria</taxon>
        <taxon>Pseudomonadati</taxon>
        <taxon>Bacteroidota</taxon>
        <taxon>Chitinophagia</taxon>
        <taxon>Chitinophagales</taxon>
        <taxon>Chitinophagaceae</taxon>
        <taxon>Chitinophaga</taxon>
    </lineage>
</organism>
<dbReference type="EMBL" id="CP023777">
    <property type="protein sequence ID" value="ATL46160.1"/>
    <property type="molecule type" value="Genomic_DNA"/>
</dbReference>
<dbReference type="SMART" id="SM00028">
    <property type="entry name" value="TPR"/>
    <property type="match status" value="3"/>
</dbReference>
<feature type="repeat" description="TPR" evidence="1">
    <location>
        <begin position="97"/>
        <end position="130"/>
    </location>
</feature>
<evidence type="ECO:0000313" key="3">
    <source>
        <dbReference type="Proteomes" id="UP000220133"/>
    </source>
</evidence>
<feature type="repeat" description="TPR" evidence="1">
    <location>
        <begin position="29"/>
        <end position="62"/>
    </location>
</feature>
<accession>A0A291QQC8</accession>